<dbReference type="Proteomes" id="UP000628448">
    <property type="component" value="Unassembled WGS sequence"/>
</dbReference>
<organism evidence="2 3">
    <name type="scientific">Panacibacter microcysteis</name>
    <dbReference type="NCBI Taxonomy" id="2793269"/>
    <lineage>
        <taxon>Bacteria</taxon>
        <taxon>Pseudomonadati</taxon>
        <taxon>Bacteroidota</taxon>
        <taxon>Chitinophagia</taxon>
        <taxon>Chitinophagales</taxon>
        <taxon>Chitinophagaceae</taxon>
        <taxon>Panacibacter</taxon>
    </lineage>
</organism>
<dbReference type="RefSeq" id="WP_196989641.1">
    <property type="nucleotide sequence ID" value="NZ_JADWYR010000001.1"/>
</dbReference>
<gene>
    <name evidence="2" type="ORF">I5907_05095</name>
</gene>
<proteinExistence type="predicted"/>
<reference evidence="2" key="1">
    <citation type="submission" date="2020-11" db="EMBL/GenBank/DDBJ databases">
        <title>Bacterial whole genome sequence for Panacibacter sp. DH6.</title>
        <authorList>
            <person name="Le V."/>
            <person name="Ko S."/>
            <person name="Ahn C.-Y."/>
            <person name="Oh H.-M."/>
        </authorList>
    </citation>
    <scope>NUCLEOTIDE SEQUENCE</scope>
    <source>
        <strain evidence="2">DH6</strain>
    </source>
</reference>
<name>A0A931GVX7_9BACT</name>
<dbReference type="AlphaFoldDB" id="A0A931GVX7"/>
<evidence type="ECO:0000313" key="2">
    <source>
        <dbReference type="EMBL" id="MBG9375598.1"/>
    </source>
</evidence>
<comment type="caution">
    <text evidence="2">The sequence shown here is derived from an EMBL/GenBank/DDBJ whole genome shotgun (WGS) entry which is preliminary data.</text>
</comment>
<feature type="transmembrane region" description="Helical" evidence="1">
    <location>
        <begin position="12"/>
        <end position="37"/>
    </location>
</feature>
<accession>A0A931GVX7</accession>
<evidence type="ECO:0000313" key="3">
    <source>
        <dbReference type="Proteomes" id="UP000628448"/>
    </source>
</evidence>
<keyword evidence="1" id="KW-0472">Membrane</keyword>
<keyword evidence="3" id="KW-1185">Reference proteome</keyword>
<sequence length="75" mass="8452">MQLLDALNAVFYFYVLLFALALIAFFAGVRMAYVAWATRNPNLMRKAKFVLLFATIALLCIGIVSFFETGKLPLE</sequence>
<dbReference type="EMBL" id="JADWYR010000001">
    <property type="protein sequence ID" value="MBG9375598.1"/>
    <property type="molecule type" value="Genomic_DNA"/>
</dbReference>
<protein>
    <submittedName>
        <fullName evidence="2">Uncharacterized protein</fullName>
    </submittedName>
</protein>
<evidence type="ECO:0000256" key="1">
    <source>
        <dbReference type="SAM" id="Phobius"/>
    </source>
</evidence>
<feature type="transmembrane region" description="Helical" evidence="1">
    <location>
        <begin position="49"/>
        <end position="67"/>
    </location>
</feature>
<keyword evidence="1" id="KW-0812">Transmembrane</keyword>
<keyword evidence="1" id="KW-1133">Transmembrane helix</keyword>